<organism evidence="3 4">
    <name type="scientific">Cyphomyrmex costatus</name>
    <dbReference type="NCBI Taxonomy" id="456900"/>
    <lineage>
        <taxon>Eukaryota</taxon>
        <taxon>Metazoa</taxon>
        <taxon>Ecdysozoa</taxon>
        <taxon>Arthropoda</taxon>
        <taxon>Hexapoda</taxon>
        <taxon>Insecta</taxon>
        <taxon>Pterygota</taxon>
        <taxon>Neoptera</taxon>
        <taxon>Endopterygota</taxon>
        <taxon>Hymenoptera</taxon>
        <taxon>Apocrita</taxon>
        <taxon>Aculeata</taxon>
        <taxon>Formicoidea</taxon>
        <taxon>Formicidae</taxon>
        <taxon>Myrmicinae</taxon>
        <taxon>Cyphomyrmex</taxon>
    </lineage>
</organism>
<evidence type="ECO:0000256" key="1">
    <source>
        <dbReference type="ARBA" id="ARBA00023172"/>
    </source>
</evidence>
<evidence type="ECO:0000259" key="2">
    <source>
        <dbReference type="PROSITE" id="PS51898"/>
    </source>
</evidence>
<protein>
    <recommendedName>
        <fullName evidence="2">Tyr recombinase domain-containing protein</fullName>
    </recommendedName>
</protein>
<dbReference type="SUPFAM" id="SSF56349">
    <property type="entry name" value="DNA breaking-rejoining enzymes"/>
    <property type="match status" value="1"/>
</dbReference>
<proteinExistence type="predicted"/>
<feature type="domain" description="Tyr recombinase" evidence="2">
    <location>
        <begin position="44"/>
        <end position="253"/>
    </location>
</feature>
<dbReference type="PANTHER" id="PTHR35617">
    <property type="entry name" value="PHAGE_INTEGRASE DOMAIN-CONTAINING PROTEIN"/>
    <property type="match status" value="1"/>
</dbReference>
<dbReference type="AlphaFoldDB" id="A0A151K1N8"/>
<keyword evidence="4" id="KW-1185">Reference proteome</keyword>
<reference evidence="3 4" key="1">
    <citation type="submission" date="2016-03" db="EMBL/GenBank/DDBJ databases">
        <title>Cyphomyrmex costatus WGS genome.</title>
        <authorList>
            <person name="Nygaard S."/>
            <person name="Hu H."/>
            <person name="Boomsma J."/>
            <person name="Zhang G."/>
        </authorList>
    </citation>
    <scope>NUCLEOTIDE SEQUENCE [LARGE SCALE GENOMIC DNA]</scope>
    <source>
        <strain evidence="3">MS0001</strain>
        <tissue evidence="3">Whole body</tissue>
    </source>
</reference>
<dbReference type="STRING" id="456900.A0A151K1N8"/>
<dbReference type="GO" id="GO:0006310">
    <property type="term" value="P:DNA recombination"/>
    <property type="evidence" value="ECO:0007669"/>
    <property type="project" value="UniProtKB-KW"/>
</dbReference>
<dbReference type="Pfam" id="PF00589">
    <property type="entry name" value="Phage_integrase"/>
    <property type="match status" value="1"/>
</dbReference>
<dbReference type="EMBL" id="LKEX01009000">
    <property type="protein sequence ID" value="KYN50034.1"/>
    <property type="molecule type" value="Genomic_DNA"/>
</dbReference>
<dbReference type="Gene3D" id="1.10.443.10">
    <property type="entry name" value="Intergrase catalytic core"/>
    <property type="match status" value="1"/>
</dbReference>
<evidence type="ECO:0000313" key="4">
    <source>
        <dbReference type="Proteomes" id="UP000078542"/>
    </source>
</evidence>
<dbReference type="GO" id="GO:0003677">
    <property type="term" value="F:DNA binding"/>
    <property type="evidence" value="ECO:0007669"/>
    <property type="project" value="InterPro"/>
</dbReference>
<evidence type="ECO:0000313" key="3">
    <source>
        <dbReference type="EMBL" id="KYN50034.1"/>
    </source>
</evidence>
<comment type="caution">
    <text evidence="3">The sequence shown here is derived from an EMBL/GenBank/DDBJ whole genome shotgun (WGS) entry which is preliminary data.</text>
</comment>
<sequence>FKEGAGYSTLNTARSTISLISIYNINKNGLIGRFLKGVFNQRPTKPKYSTTWDITPVLNFIESLHPLRQLRLKQAVEKVATLLALTTAQRLQTLALININNIVKSHSGISIKITERIKTSKPGVFQPELILPFFKEKPGLCVASAILDYIDYTKELRSNNNERLFIATMKPFGAVSSQTIGHWIKSLLGKAGIDTNLFTAYSTRHAAVSAAHKRGVDITSIRRSAGWGPDSLTFFKFYNRPIQSPNDQFARAILNS</sequence>
<dbReference type="Proteomes" id="UP000078542">
    <property type="component" value="Unassembled WGS sequence"/>
</dbReference>
<name>A0A151K1N8_9HYME</name>
<dbReference type="GO" id="GO:0015074">
    <property type="term" value="P:DNA integration"/>
    <property type="evidence" value="ECO:0007669"/>
    <property type="project" value="InterPro"/>
</dbReference>
<dbReference type="InterPro" id="IPR013762">
    <property type="entry name" value="Integrase-like_cat_sf"/>
</dbReference>
<dbReference type="PROSITE" id="PS51898">
    <property type="entry name" value="TYR_RECOMBINASE"/>
    <property type="match status" value="1"/>
</dbReference>
<dbReference type="InterPro" id="IPR002104">
    <property type="entry name" value="Integrase_catalytic"/>
</dbReference>
<feature type="non-terminal residue" evidence="3">
    <location>
        <position position="1"/>
    </location>
</feature>
<dbReference type="InterPro" id="IPR011010">
    <property type="entry name" value="DNA_brk_join_enz"/>
</dbReference>
<accession>A0A151K1N8</accession>
<gene>
    <name evidence="3" type="ORF">ALC62_00061</name>
</gene>
<dbReference type="PANTHER" id="PTHR35617:SF3">
    <property type="entry name" value="CORE-BINDING (CB) DOMAIN-CONTAINING PROTEIN"/>
    <property type="match status" value="1"/>
</dbReference>
<keyword evidence="1" id="KW-0233">DNA recombination</keyword>